<accession>A0ABU1Q3B8</accession>
<sequence>MNELDAQRPSPQPQHEEEPARRRTSGVPERLSGLEWLARQAKRRRVPRRPAEPTDPGGPAGHVQAAAR</sequence>
<proteinExistence type="predicted"/>
<comment type="caution">
    <text evidence="2">The sequence shown here is derived from an EMBL/GenBank/DDBJ whole genome shotgun (WGS) entry which is preliminary data.</text>
</comment>
<evidence type="ECO:0000256" key="1">
    <source>
        <dbReference type="SAM" id="MobiDB-lite"/>
    </source>
</evidence>
<protein>
    <submittedName>
        <fullName evidence="2">Uncharacterized protein</fullName>
    </submittedName>
</protein>
<dbReference type="RefSeq" id="WP_310309982.1">
    <property type="nucleotide sequence ID" value="NZ_BAAAXB010000001.1"/>
</dbReference>
<dbReference type="EMBL" id="JAVDSG010000001">
    <property type="protein sequence ID" value="MDR6596904.1"/>
    <property type="molecule type" value="Genomic_DNA"/>
</dbReference>
<keyword evidence="3" id="KW-1185">Reference proteome</keyword>
<evidence type="ECO:0000313" key="3">
    <source>
        <dbReference type="Proteomes" id="UP001268819"/>
    </source>
</evidence>
<dbReference type="Proteomes" id="UP001268819">
    <property type="component" value="Unassembled WGS sequence"/>
</dbReference>
<feature type="region of interest" description="Disordered" evidence="1">
    <location>
        <begin position="1"/>
        <end position="68"/>
    </location>
</feature>
<evidence type="ECO:0000313" key="2">
    <source>
        <dbReference type="EMBL" id="MDR6596904.1"/>
    </source>
</evidence>
<organism evidence="2 3">
    <name type="scientific">Saccharothrix longispora</name>
    <dbReference type="NCBI Taxonomy" id="33920"/>
    <lineage>
        <taxon>Bacteria</taxon>
        <taxon>Bacillati</taxon>
        <taxon>Actinomycetota</taxon>
        <taxon>Actinomycetes</taxon>
        <taxon>Pseudonocardiales</taxon>
        <taxon>Pseudonocardiaceae</taxon>
        <taxon>Saccharothrix</taxon>
    </lineage>
</organism>
<gene>
    <name evidence="2" type="ORF">J2S66_005288</name>
</gene>
<name>A0ABU1Q3B8_9PSEU</name>
<reference evidence="2 3" key="1">
    <citation type="submission" date="2023-07" db="EMBL/GenBank/DDBJ databases">
        <title>Sequencing the genomes of 1000 actinobacteria strains.</title>
        <authorList>
            <person name="Klenk H.-P."/>
        </authorList>
    </citation>
    <scope>NUCLEOTIDE SEQUENCE [LARGE SCALE GENOMIC DNA]</scope>
    <source>
        <strain evidence="2 3">DSM 43749</strain>
    </source>
</reference>